<evidence type="ECO:0000256" key="1">
    <source>
        <dbReference type="ARBA" id="ARBA00012513"/>
    </source>
</evidence>
<comment type="catalytic activity">
    <reaction evidence="3">
        <text>L-seryl-[protein] + ATP = O-phospho-L-seryl-[protein] + ADP + H(+)</text>
        <dbReference type="Rhea" id="RHEA:17989"/>
        <dbReference type="Rhea" id="RHEA-COMP:9863"/>
        <dbReference type="Rhea" id="RHEA-COMP:11604"/>
        <dbReference type="ChEBI" id="CHEBI:15378"/>
        <dbReference type="ChEBI" id="CHEBI:29999"/>
        <dbReference type="ChEBI" id="CHEBI:30616"/>
        <dbReference type="ChEBI" id="CHEBI:83421"/>
        <dbReference type="ChEBI" id="CHEBI:456216"/>
        <dbReference type="EC" id="2.7.11.1"/>
    </reaction>
</comment>
<evidence type="ECO:0000256" key="3">
    <source>
        <dbReference type="ARBA" id="ARBA00048679"/>
    </source>
</evidence>
<comment type="caution">
    <text evidence="5">The sequence shown here is derived from an EMBL/GenBank/DDBJ whole genome shotgun (WGS) entry which is preliminary data.</text>
</comment>
<comment type="catalytic activity">
    <reaction evidence="2">
        <text>L-threonyl-[protein] + ATP = O-phospho-L-threonyl-[protein] + ADP + H(+)</text>
        <dbReference type="Rhea" id="RHEA:46608"/>
        <dbReference type="Rhea" id="RHEA-COMP:11060"/>
        <dbReference type="Rhea" id="RHEA-COMP:11605"/>
        <dbReference type="ChEBI" id="CHEBI:15378"/>
        <dbReference type="ChEBI" id="CHEBI:30013"/>
        <dbReference type="ChEBI" id="CHEBI:30616"/>
        <dbReference type="ChEBI" id="CHEBI:61977"/>
        <dbReference type="ChEBI" id="CHEBI:456216"/>
        <dbReference type="EC" id="2.7.11.1"/>
    </reaction>
</comment>
<dbReference type="GO" id="GO:0004674">
    <property type="term" value="F:protein serine/threonine kinase activity"/>
    <property type="evidence" value="ECO:0007669"/>
    <property type="project" value="UniProtKB-EC"/>
</dbReference>
<protein>
    <recommendedName>
        <fullName evidence="1">non-specific serine/threonine protein kinase</fullName>
        <ecNumber evidence="1">2.7.11.1</ecNumber>
    </recommendedName>
</protein>
<dbReference type="InterPro" id="IPR008266">
    <property type="entry name" value="Tyr_kinase_AS"/>
</dbReference>
<proteinExistence type="predicted"/>
<reference evidence="6" key="1">
    <citation type="journal article" date="2023" name="Mol. Phylogenet. Evol.">
        <title>Genome-scale phylogeny and comparative genomics of the fungal order Sordariales.</title>
        <authorList>
            <person name="Hensen N."/>
            <person name="Bonometti L."/>
            <person name="Westerberg I."/>
            <person name="Brannstrom I.O."/>
            <person name="Guillou S."/>
            <person name="Cros-Aarteil S."/>
            <person name="Calhoun S."/>
            <person name="Haridas S."/>
            <person name="Kuo A."/>
            <person name="Mondo S."/>
            <person name="Pangilinan J."/>
            <person name="Riley R."/>
            <person name="LaButti K."/>
            <person name="Andreopoulos B."/>
            <person name="Lipzen A."/>
            <person name="Chen C."/>
            <person name="Yan M."/>
            <person name="Daum C."/>
            <person name="Ng V."/>
            <person name="Clum A."/>
            <person name="Steindorff A."/>
            <person name="Ohm R.A."/>
            <person name="Martin F."/>
            <person name="Silar P."/>
            <person name="Natvig D.O."/>
            <person name="Lalanne C."/>
            <person name="Gautier V."/>
            <person name="Ament-Velasquez S.L."/>
            <person name="Kruys A."/>
            <person name="Hutchinson M.I."/>
            <person name="Powell A.J."/>
            <person name="Barry K."/>
            <person name="Miller A.N."/>
            <person name="Grigoriev I.V."/>
            <person name="Debuchy R."/>
            <person name="Gladieux P."/>
            <person name="Hiltunen Thoren M."/>
            <person name="Johannesson H."/>
        </authorList>
    </citation>
    <scope>NUCLEOTIDE SEQUENCE [LARGE SCALE GENOMIC DNA]</scope>
    <source>
        <strain evidence="6">CBS 340.73</strain>
    </source>
</reference>
<name>A0AAN6N271_9PEZI</name>
<dbReference type="InterPro" id="IPR011009">
    <property type="entry name" value="Kinase-like_dom_sf"/>
</dbReference>
<dbReference type="EC" id="2.7.11.1" evidence="1"/>
<evidence type="ECO:0000256" key="2">
    <source>
        <dbReference type="ARBA" id="ARBA00047899"/>
    </source>
</evidence>
<dbReference type="AlphaFoldDB" id="A0AAN6N271"/>
<dbReference type="SUPFAM" id="SSF56112">
    <property type="entry name" value="Protein kinase-like (PK-like)"/>
    <property type="match status" value="1"/>
</dbReference>
<dbReference type="Gene3D" id="1.10.510.10">
    <property type="entry name" value="Transferase(Phosphotransferase) domain 1"/>
    <property type="match status" value="1"/>
</dbReference>
<feature type="region of interest" description="Disordered" evidence="4">
    <location>
        <begin position="387"/>
        <end position="459"/>
    </location>
</feature>
<accession>A0AAN6N271</accession>
<gene>
    <name evidence="5" type="ORF">QBC46DRAFT_391765</name>
</gene>
<evidence type="ECO:0000256" key="4">
    <source>
        <dbReference type="SAM" id="MobiDB-lite"/>
    </source>
</evidence>
<dbReference type="EMBL" id="MU853845">
    <property type="protein sequence ID" value="KAK3937786.1"/>
    <property type="molecule type" value="Genomic_DNA"/>
</dbReference>
<dbReference type="Proteomes" id="UP001303473">
    <property type="component" value="Unassembled WGS sequence"/>
</dbReference>
<sequence>MIPDDQRFQVVFSTLSETRPSFSGPSPGDLVVCRSIILDKDQRRRIRVTTAPVEYSTDYECAAYAWRSTADAEPIRLLRRHISQLERAPQIVAITLDQDGEILSMSADPQYYLPEPDHVYPFLDELPPVETVLRSELIELDRIAGICDLVSYRSGPAQGRTGIFKSSLTDGQWTGLQATLRLPPHPHLLPIDYAVLEEMECKLVVGYTMRVIPNGDLKSDYHRARPFKLKWLRQLMQTVDDLNLRFGVVHQDIRARNCLIDPETDNLLLVDFGFSAWVGQKHAGIHGRNWEPGERRSDVEGVMLFLCEIITRADDSDIFDILAGVVEADSDLEWRDKLVKHPDVELDHNIDMFYHELVSWVKKRRSGGTSPQTRAIIPEAIRWPPYPDRRCDWSGSEEDDSDDKPDLREKGPRVPWQRPASTMVDRSRILLATGKYADESESENGNKKAASEVAGPSTT</sequence>
<evidence type="ECO:0000313" key="6">
    <source>
        <dbReference type="Proteomes" id="UP001303473"/>
    </source>
</evidence>
<organism evidence="5 6">
    <name type="scientific">Diplogelasinospora grovesii</name>
    <dbReference type="NCBI Taxonomy" id="303347"/>
    <lineage>
        <taxon>Eukaryota</taxon>
        <taxon>Fungi</taxon>
        <taxon>Dikarya</taxon>
        <taxon>Ascomycota</taxon>
        <taxon>Pezizomycotina</taxon>
        <taxon>Sordariomycetes</taxon>
        <taxon>Sordariomycetidae</taxon>
        <taxon>Sordariales</taxon>
        <taxon>Diplogelasinosporaceae</taxon>
        <taxon>Diplogelasinospora</taxon>
    </lineage>
</organism>
<keyword evidence="6" id="KW-1185">Reference proteome</keyword>
<evidence type="ECO:0000313" key="5">
    <source>
        <dbReference type="EMBL" id="KAK3937786.1"/>
    </source>
</evidence>
<dbReference type="PROSITE" id="PS00109">
    <property type="entry name" value="PROTEIN_KINASE_TYR"/>
    <property type="match status" value="1"/>
</dbReference>